<feature type="compositionally biased region" description="Basic and acidic residues" evidence="6">
    <location>
        <begin position="54"/>
        <end position="80"/>
    </location>
</feature>
<comment type="subcellular location">
    <subcellularLocation>
        <location evidence="1">Cell membrane</location>
        <topology evidence="1">Single-pass membrane protein</topology>
    </subcellularLocation>
</comment>
<comment type="caution">
    <text evidence="8">The sequence shown here is derived from an EMBL/GenBank/DDBJ whole genome shotgun (WGS) entry which is preliminary data.</text>
</comment>
<gene>
    <name evidence="8" type="ORF">HA51_24120</name>
</gene>
<keyword evidence="5 7" id="KW-0472">Membrane</keyword>
<keyword evidence="3 7" id="KW-0812">Transmembrane</keyword>
<evidence type="ECO:0000256" key="4">
    <source>
        <dbReference type="ARBA" id="ARBA00022989"/>
    </source>
</evidence>
<evidence type="ECO:0000256" key="7">
    <source>
        <dbReference type="SAM" id="Phobius"/>
    </source>
</evidence>
<evidence type="ECO:0000256" key="3">
    <source>
        <dbReference type="ARBA" id="ARBA00022692"/>
    </source>
</evidence>
<dbReference type="InterPro" id="IPR025594">
    <property type="entry name" value="YebO"/>
</dbReference>
<reference evidence="8 9" key="1">
    <citation type="journal article" date="2017" name="Antonie Van Leeuwenhoek">
        <title>Phylogenomic resolution of the bacterial genus Pantoea and its relationship with Erwinia and Tatumella.</title>
        <authorList>
            <person name="Palmer M."/>
            <person name="Steenkamp E.T."/>
            <person name="Coetzee M.P."/>
            <person name="Chan W.Y."/>
            <person name="van Zyl E."/>
            <person name="De Maayer P."/>
            <person name="Coutinho T.A."/>
            <person name="Blom J."/>
            <person name="Smits T.H."/>
            <person name="Duffy B."/>
            <person name="Venter S.N."/>
        </authorList>
    </citation>
    <scope>NUCLEOTIDE SEQUENCE [LARGE SCALE GENOMIC DNA]</scope>
    <source>
        <strain evidence="8 9">LMG 26275</strain>
    </source>
</reference>
<sequence>MDSVGFVWFMIGAVVGVVIWFFINRASVRANRQIELLESIDRQLSLITGQESNDGERENSRKENSSAQRHLEEARKKAGL</sequence>
<protein>
    <submittedName>
        <fullName evidence="8">Uncharacterized protein</fullName>
    </submittedName>
</protein>
<dbReference type="Proteomes" id="UP000193558">
    <property type="component" value="Unassembled WGS sequence"/>
</dbReference>
<organism evidence="8 9">
    <name type="scientific">Pantoea rwandensis</name>
    <dbReference type="NCBI Taxonomy" id="1076550"/>
    <lineage>
        <taxon>Bacteria</taxon>
        <taxon>Pseudomonadati</taxon>
        <taxon>Pseudomonadota</taxon>
        <taxon>Gammaproteobacteria</taxon>
        <taxon>Enterobacterales</taxon>
        <taxon>Erwiniaceae</taxon>
        <taxon>Pantoea</taxon>
    </lineage>
</organism>
<feature type="transmembrane region" description="Helical" evidence="7">
    <location>
        <begin position="6"/>
        <end position="23"/>
    </location>
</feature>
<evidence type="ECO:0000256" key="1">
    <source>
        <dbReference type="ARBA" id="ARBA00004162"/>
    </source>
</evidence>
<dbReference type="Pfam" id="PF13974">
    <property type="entry name" value="YebO"/>
    <property type="match status" value="1"/>
</dbReference>
<dbReference type="EMBL" id="MLFR01000039">
    <property type="protein sequence ID" value="ORM66127.1"/>
    <property type="molecule type" value="Genomic_DNA"/>
</dbReference>
<evidence type="ECO:0000313" key="8">
    <source>
        <dbReference type="EMBL" id="ORM66127.1"/>
    </source>
</evidence>
<keyword evidence="2" id="KW-1003">Cell membrane</keyword>
<feature type="region of interest" description="Disordered" evidence="6">
    <location>
        <begin position="48"/>
        <end position="80"/>
    </location>
</feature>
<dbReference type="AlphaFoldDB" id="A0A1X1CP77"/>
<dbReference type="RefSeq" id="WP_084937903.1">
    <property type="nucleotide sequence ID" value="NZ_MLFR01000039.1"/>
</dbReference>
<name>A0A1X1CP77_9GAMM</name>
<accession>A0A1X1CP77</accession>
<evidence type="ECO:0000256" key="6">
    <source>
        <dbReference type="SAM" id="MobiDB-lite"/>
    </source>
</evidence>
<proteinExistence type="predicted"/>
<evidence type="ECO:0000313" key="9">
    <source>
        <dbReference type="Proteomes" id="UP000193558"/>
    </source>
</evidence>
<dbReference type="GO" id="GO:0005886">
    <property type="term" value="C:plasma membrane"/>
    <property type="evidence" value="ECO:0007669"/>
    <property type="project" value="UniProtKB-SubCell"/>
</dbReference>
<evidence type="ECO:0000256" key="5">
    <source>
        <dbReference type="ARBA" id="ARBA00023136"/>
    </source>
</evidence>
<keyword evidence="4 7" id="KW-1133">Transmembrane helix</keyword>
<dbReference type="OrthoDB" id="6485757at2"/>
<evidence type="ECO:0000256" key="2">
    <source>
        <dbReference type="ARBA" id="ARBA00022475"/>
    </source>
</evidence>